<keyword evidence="6" id="KW-1185">Reference proteome</keyword>
<feature type="signal peptide" evidence="4">
    <location>
        <begin position="1"/>
        <end position="23"/>
    </location>
</feature>
<reference evidence="6" key="1">
    <citation type="submission" date="2016-09" db="EMBL/GenBank/DDBJ databases">
        <authorList>
            <person name="Wibberg D."/>
        </authorList>
    </citation>
    <scope>NUCLEOTIDE SEQUENCE [LARGE SCALE GENOMIC DNA]</scope>
</reference>
<dbReference type="PANTHER" id="PTHR33376">
    <property type="match status" value="1"/>
</dbReference>
<keyword evidence="3" id="KW-0574">Periplasm</keyword>
<dbReference type="RefSeq" id="WP_072706144.1">
    <property type="nucleotide sequence ID" value="NZ_FMJB01000046.1"/>
</dbReference>
<dbReference type="InterPro" id="IPR018389">
    <property type="entry name" value="DctP_fam"/>
</dbReference>
<dbReference type="EMBL" id="FMJB01000046">
    <property type="protein sequence ID" value="SCM67515.1"/>
    <property type="molecule type" value="Genomic_DNA"/>
</dbReference>
<dbReference type="Proteomes" id="UP000184085">
    <property type="component" value="Unassembled WGS sequence"/>
</dbReference>
<dbReference type="CDD" id="cd13603">
    <property type="entry name" value="PBP2_TRAP_Siap_TeaA_like"/>
    <property type="match status" value="1"/>
</dbReference>
<evidence type="ECO:0000256" key="1">
    <source>
        <dbReference type="ARBA" id="ARBA00004418"/>
    </source>
</evidence>
<accession>A0A1M4N0G7</accession>
<evidence type="ECO:0000256" key="2">
    <source>
        <dbReference type="ARBA" id="ARBA00022729"/>
    </source>
</evidence>
<protein>
    <submittedName>
        <fullName evidence="5">TRAP dicarboxylate transporter DctP subunit</fullName>
    </submittedName>
</protein>
<dbReference type="Pfam" id="PF03480">
    <property type="entry name" value="DctP"/>
    <property type="match status" value="1"/>
</dbReference>
<dbReference type="PANTHER" id="PTHR33376:SF4">
    <property type="entry name" value="SIALIC ACID-BINDING PERIPLASMIC PROTEIN SIAP"/>
    <property type="match status" value="1"/>
</dbReference>
<feature type="chain" id="PRO_5009906672" evidence="4">
    <location>
        <begin position="24"/>
        <end position="330"/>
    </location>
</feature>
<dbReference type="GO" id="GO:0042597">
    <property type="term" value="C:periplasmic space"/>
    <property type="evidence" value="ECO:0007669"/>
    <property type="project" value="UniProtKB-SubCell"/>
</dbReference>
<evidence type="ECO:0000313" key="5">
    <source>
        <dbReference type="EMBL" id="SCM67515.1"/>
    </source>
</evidence>
<evidence type="ECO:0000256" key="4">
    <source>
        <dbReference type="SAM" id="SignalP"/>
    </source>
</evidence>
<dbReference type="Gene3D" id="3.40.190.170">
    <property type="entry name" value="Bacterial extracellular solute-binding protein, family 7"/>
    <property type="match status" value="1"/>
</dbReference>
<proteinExistence type="predicted"/>
<dbReference type="AlphaFoldDB" id="A0A1M4N0G7"/>
<gene>
    <name evidence="5" type="ORF">KARMA_1714</name>
</gene>
<sequence>MFSKGFSLSLVSVLGLGASVAQAQTTWTFGGINPPNAPVTIASKKFAELVGERTEGRVTIDFYEGSQLGNGPAQIEAMAMGAQEGYISSGSNASNLVKEFGVVDIPFVFESQDHFLKFMQSDLAQGLKDELRDDYNVRILATNWFRLPRVFLTKESCVTSPADIEGKRARSPNLPMFVAGWESIGTVPVTMAYGETYMGLSQGVADMAESAGEQIYSSKFYEVLPYVTEAQMMYPQNSVYVAESAFQSISEEDQAIVIQAAEDAGDYFVELVTAETAPNKAAMEAEGVTFCDLPADVRAEFSAKVSESVPEFEAEGLLPEGWWAEIQAMK</sequence>
<evidence type="ECO:0000313" key="6">
    <source>
        <dbReference type="Proteomes" id="UP000184085"/>
    </source>
</evidence>
<organism evidence="5 6">
    <name type="scientific">Donghicola eburneus</name>
    <dbReference type="NCBI Taxonomy" id="393278"/>
    <lineage>
        <taxon>Bacteria</taxon>
        <taxon>Pseudomonadati</taxon>
        <taxon>Pseudomonadota</taxon>
        <taxon>Alphaproteobacteria</taxon>
        <taxon>Rhodobacterales</taxon>
        <taxon>Roseobacteraceae</taxon>
        <taxon>Donghicola</taxon>
    </lineage>
</organism>
<evidence type="ECO:0000256" key="3">
    <source>
        <dbReference type="ARBA" id="ARBA00022764"/>
    </source>
</evidence>
<dbReference type="GO" id="GO:0055085">
    <property type="term" value="P:transmembrane transport"/>
    <property type="evidence" value="ECO:0007669"/>
    <property type="project" value="InterPro"/>
</dbReference>
<keyword evidence="2 4" id="KW-0732">Signal</keyword>
<name>A0A1M4N0G7_9RHOB</name>
<dbReference type="NCBIfam" id="NF037995">
    <property type="entry name" value="TRAP_S1"/>
    <property type="match status" value="1"/>
</dbReference>
<comment type="subcellular location">
    <subcellularLocation>
        <location evidence="1">Periplasm</location>
    </subcellularLocation>
</comment>
<dbReference type="InterPro" id="IPR038404">
    <property type="entry name" value="TRAP_DctP_sf"/>
</dbReference>